<reference evidence="1" key="1">
    <citation type="submission" date="2022-12" db="EMBL/GenBank/DDBJ databases">
        <title>Genome sequence of SJ11.</title>
        <authorList>
            <person name="Woo H."/>
        </authorList>
    </citation>
    <scope>NUCLEOTIDE SEQUENCE</scope>
    <source>
        <strain evidence="1">SJ11</strain>
    </source>
</reference>
<evidence type="ECO:0000313" key="1">
    <source>
        <dbReference type="EMBL" id="MCZ4224878.1"/>
    </source>
</evidence>
<dbReference type="Proteomes" id="UP001144341">
    <property type="component" value="Unassembled WGS sequence"/>
</dbReference>
<dbReference type="EMBL" id="JAPWGL010000004">
    <property type="protein sequence ID" value="MCZ4224878.1"/>
    <property type="molecule type" value="Genomic_DNA"/>
</dbReference>
<accession>A0ABT4L4A0</accession>
<comment type="caution">
    <text evidence="1">The sequence shown here is derived from an EMBL/GenBank/DDBJ whole genome shotgun (WGS) entry which is preliminary data.</text>
</comment>
<dbReference type="RefSeq" id="WP_269416540.1">
    <property type="nucleotide sequence ID" value="NZ_JAPWGL010000004.1"/>
</dbReference>
<organism evidence="1 2">
    <name type="scientific">Pedobacter rhodius</name>
    <dbReference type="NCBI Taxonomy" id="3004098"/>
    <lineage>
        <taxon>Bacteria</taxon>
        <taxon>Pseudomonadati</taxon>
        <taxon>Bacteroidota</taxon>
        <taxon>Sphingobacteriia</taxon>
        <taxon>Sphingobacteriales</taxon>
        <taxon>Sphingobacteriaceae</taxon>
        <taxon>Pedobacter</taxon>
    </lineage>
</organism>
<evidence type="ECO:0000313" key="2">
    <source>
        <dbReference type="Proteomes" id="UP001144341"/>
    </source>
</evidence>
<gene>
    <name evidence="1" type="ORF">O0931_16315</name>
</gene>
<name>A0ABT4L4A0_9SPHI</name>
<keyword evidence="2" id="KW-1185">Reference proteome</keyword>
<sequence>MLVSNAKVQKRVELMEDGRWTMDDGRWTMDLEVVLRIGLIS</sequence>
<proteinExistence type="predicted"/>
<protein>
    <submittedName>
        <fullName evidence="1">Uncharacterized protein</fullName>
    </submittedName>
</protein>